<dbReference type="AlphaFoldDB" id="A0A080ZN82"/>
<dbReference type="Proteomes" id="UP000028582">
    <property type="component" value="Unassembled WGS sequence"/>
</dbReference>
<proteinExistence type="predicted"/>
<reference evidence="2 3" key="1">
    <citation type="submission" date="2013-11" db="EMBL/GenBank/DDBJ databases">
        <title>The Genome Sequence of Phytophthora parasitica P1976.</title>
        <authorList>
            <consortium name="The Broad Institute Genomics Platform"/>
            <person name="Russ C."/>
            <person name="Tyler B."/>
            <person name="Panabieres F."/>
            <person name="Shan W."/>
            <person name="Tripathy S."/>
            <person name="Grunwald N."/>
            <person name="Machado M."/>
            <person name="Johnson C.S."/>
            <person name="Walker B."/>
            <person name="Young S."/>
            <person name="Zeng Q."/>
            <person name="Gargeya S."/>
            <person name="Fitzgerald M."/>
            <person name="Haas B."/>
            <person name="Abouelleil A."/>
            <person name="Allen A.W."/>
            <person name="Alvarado L."/>
            <person name="Arachchi H.M."/>
            <person name="Berlin A.M."/>
            <person name="Chapman S.B."/>
            <person name="Gainer-Dewar J."/>
            <person name="Goldberg J."/>
            <person name="Griggs A."/>
            <person name="Gujja S."/>
            <person name="Hansen M."/>
            <person name="Howarth C."/>
            <person name="Imamovic A."/>
            <person name="Ireland A."/>
            <person name="Larimer J."/>
            <person name="McCowan C."/>
            <person name="Murphy C."/>
            <person name="Pearson M."/>
            <person name="Poon T.W."/>
            <person name="Priest M."/>
            <person name="Roberts A."/>
            <person name="Saif S."/>
            <person name="Shea T."/>
            <person name="Sisk P."/>
            <person name="Sykes S."/>
            <person name="Wortman J."/>
            <person name="Nusbaum C."/>
            <person name="Birren B."/>
        </authorList>
    </citation>
    <scope>NUCLEOTIDE SEQUENCE [LARGE SCALE GENOMIC DNA]</scope>
    <source>
        <strain evidence="2 3">P1976</strain>
    </source>
</reference>
<name>A0A080ZN82_PHYNI</name>
<sequence>MKTRTVEKTLKSADDAKNVRKDKLTNRRSEKNRERLLKLYLNEGLRSWMKADVSLTNA</sequence>
<accession>A0A080ZN82</accession>
<protein>
    <submittedName>
        <fullName evidence="2">Uncharacterized protein</fullName>
    </submittedName>
</protein>
<dbReference type="EMBL" id="ANJA01002776">
    <property type="protein sequence ID" value="ETO68093.1"/>
    <property type="molecule type" value="Genomic_DNA"/>
</dbReference>
<feature type="region of interest" description="Disordered" evidence="1">
    <location>
        <begin position="1"/>
        <end position="30"/>
    </location>
</feature>
<evidence type="ECO:0000313" key="3">
    <source>
        <dbReference type="Proteomes" id="UP000028582"/>
    </source>
</evidence>
<evidence type="ECO:0000256" key="1">
    <source>
        <dbReference type="SAM" id="MobiDB-lite"/>
    </source>
</evidence>
<comment type="caution">
    <text evidence="2">The sequence shown here is derived from an EMBL/GenBank/DDBJ whole genome shotgun (WGS) entry which is preliminary data.</text>
</comment>
<gene>
    <name evidence="2" type="ORF">F444_15041</name>
</gene>
<evidence type="ECO:0000313" key="2">
    <source>
        <dbReference type="EMBL" id="ETO68093.1"/>
    </source>
</evidence>
<organism evidence="2 3">
    <name type="scientific">Phytophthora nicotianae P1976</name>
    <dbReference type="NCBI Taxonomy" id="1317066"/>
    <lineage>
        <taxon>Eukaryota</taxon>
        <taxon>Sar</taxon>
        <taxon>Stramenopiles</taxon>
        <taxon>Oomycota</taxon>
        <taxon>Peronosporomycetes</taxon>
        <taxon>Peronosporales</taxon>
        <taxon>Peronosporaceae</taxon>
        <taxon>Phytophthora</taxon>
    </lineage>
</organism>